<dbReference type="AlphaFoldDB" id="A0AAX2JBT4"/>
<sequence>MKKKLIYLFVIMALFTGCTYFKVREAFKEADKGEYTKSLYNLADILKSNSEDRRTLDAFELIYPMGEKEYYDKLDMTRNRDLVGYTKALLNLLRVQEIYYSLPEESRNSIAIITPPPEERNKVKQESAESFFKLGNGFQAETIEDKLRKFGFYSEAKKYDIDNRKDIAKKYSESMENARVRFNLVMNVLSGRKSFSDDFKRYTISNIGTYPLFTVNDRSKVNADLDISLSNFYYSPPSVQVISGIDSYFETRVRRVMKKVVTSEMVNGKVVERVKYVPVDEEYEVEIFYKYEKYIKTTYAEYELAYTLKDRKDGRIIARNSNKVRYTDEAAWMRFYPITHIKGGYRRFPISENEKYVLDEATIVRRAMLKGTDQINSELKALDSNRIIGW</sequence>
<reference evidence="1 2" key="1">
    <citation type="submission" date="2018-06" db="EMBL/GenBank/DDBJ databases">
        <authorList>
            <consortium name="Pathogen Informatics"/>
            <person name="Doyle S."/>
        </authorList>
    </citation>
    <scope>NUCLEOTIDE SEQUENCE [LARGE SCALE GENOMIC DNA]</scope>
    <source>
        <strain evidence="1 2">NCTC12112</strain>
    </source>
</reference>
<accession>A0AAX2JBT4</accession>
<name>A0AAX2JBT4_9FUSO</name>
<dbReference type="RefSeq" id="WP_005979920.1">
    <property type="nucleotide sequence ID" value="NZ_CABKNW010000004.1"/>
</dbReference>
<dbReference type="GeneID" id="78456216"/>
<organism evidence="1 2">
    <name type="scientific">Fusobacterium ulcerans</name>
    <dbReference type="NCBI Taxonomy" id="861"/>
    <lineage>
        <taxon>Bacteria</taxon>
        <taxon>Fusobacteriati</taxon>
        <taxon>Fusobacteriota</taxon>
        <taxon>Fusobacteriia</taxon>
        <taxon>Fusobacteriales</taxon>
        <taxon>Fusobacteriaceae</taxon>
        <taxon>Fusobacterium</taxon>
    </lineage>
</organism>
<evidence type="ECO:0000313" key="2">
    <source>
        <dbReference type="Proteomes" id="UP000249008"/>
    </source>
</evidence>
<evidence type="ECO:0000313" key="1">
    <source>
        <dbReference type="EMBL" id="SQJ03899.1"/>
    </source>
</evidence>
<proteinExistence type="predicted"/>
<gene>
    <name evidence="1" type="ORF">NCTC12112_01661</name>
</gene>
<evidence type="ECO:0008006" key="3">
    <source>
        <dbReference type="Google" id="ProtNLM"/>
    </source>
</evidence>
<dbReference type="PROSITE" id="PS51257">
    <property type="entry name" value="PROKAR_LIPOPROTEIN"/>
    <property type="match status" value="1"/>
</dbReference>
<dbReference type="Proteomes" id="UP000249008">
    <property type="component" value="Chromosome 1"/>
</dbReference>
<protein>
    <recommendedName>
        <fullName evidence="3">Lipoprotein</fullName>
    </recommendedName>
</protein>
<dbReference type="KEGG" id="ful:C4N20_15415"/>
<dbReference type="EMBL" id="LS483487">
    <property type="protein sequence ID" value="SQJ03899.1"/>
    <property type="molecule type" value="Genomic_DNA"/>
</dbReference>